<organism evidence="2 3">
    <name type="scientific">Artemisia annua</name>
    <name type="common">Sweet wormwood</name>
    <dbReference type="NCBI Taxonomy" id="35608"/>
    <lineage>
        <taxon>Eukaryota</taxon>
        <taxon>Viridiplantae</taxon>
        <taxon>Streptophyta</taxon>
        <taxon>Embryophyta</taxon>
        <taxon>Tracheophyta</taxon>
        <taxon>Spermatophyta</taxon>
        <taxon>Magnoliopsida</taxon>
        <taxon>eudicotyledons</taxon>
        <taxon>Gunneridae</taxon>
        <taxon>Pentapetalae</taxon>
        <taxon>asterids</taxon>
        <taxon>campanulids</taxon>
        <taxon>Asterales</taxon>
        <taxon>Asteraceae</taxon>
        <taxon>Asteroideae</taxon>
        <taxon>Anthemideae</taxon>
        <taxon>Artemisiinae</taxon>
        <taxon>Artemisia</taxon>
    </lineage>
</organism>
<dbReference type="InterPro" id="IPR001932">
    <property type="entry name" value="PPM-type_phosphatase-like_dom"/>
</dbReference>
<dbReference type="OrthoDB" id="10264738at2759"/>
<dbReference type="Pfam" id="PF00481">
    <property type="entry name" value="PP2C"/>
    <property type="match status" value="1"/>
</dbReference>
<dbReference type="Proteomes" id="UP000245207">
    <property type="component" value="Unassembled WGS sequence"/>
</dbReference>
<gene>
    <name evidence="2" type="ORF">CTI12_AA549190</name>
</gene>
<evidence type="ECO:0000259" key="1">
    <source>
        <dbReference type="Pfam" id="PF00481"/>
    </source>
</evidence>
<name>A0A2U1KZ06_ARTAN</name>
<evidence type="ECO:0000313" key="2">
    <source>
        <dbReference type="EMBL" id="PWA41968.1"/>
    </source>
</evidence>
<comment type="caution">
    <text evidence="2">The sequence shown here is derived from an EMBL/GenBank/DDBJ whole genome shotgun (WGS) entry which is preliminary data.</text>
</comment>
<dbReference type="Gene3D" id="3.60.40.10">
    <property type="entry name" value="PPM-type phosphatase domain"/>
    <property type="match status" value="1"/>
</dbReference>
<feature type="domain" description="PPM-type phosphatase" evidence="1">
    <location>
        <begin position="6"/>
        <end position="63"/>
    </location>
</feature>
<dbReference type="STRING" id="35608.A0A2U1KZ06"/>
<evidence type="ECO:0000313" key="3">
    <source>
        <dbReference type="Proteomes" id="UP000245207"/>
    </source>
</evidence>
<dbReference type="SUPFAM" id="SSF81606">
    <property type="entry name" value="PP2C-like"/>
    <property type="match status" value="1"/>
</dbReference>
<dbReference type="InterPro" id="IPR036457">
    <property type="entry name" value="PPM-type-like_dom_sf"/>
</dbReference>
<keyword evidence="3" id="KW-1185">Reference proteome</keyword>
<accession>A0A2U1KZ06</accession>
<reference evidence="2 3" key="1">
    <citation type="journal article" date="2018" name="Mol. Plant">
        <title>The genome of Artemisia annua provides insight into the evolution of Asteraceae family and artemisinin biosynthesis.</title>
        <authorList>
            <person name="Shen Q."/>
            <person name="Zhang L."/>
            <person name="Liao Z."/>
            <person name="Wang S."/>
            <person name="Yan T."/>
            <person name="Shi P."/>
            <person name="Liu M."/>
            <person name="Fu X."/>
            <person name="Pan Q."/>
            <person name="Wang Y."/>
            <person name="Lv Z."/>
            <person name="Lu X."/>
            <person name="Zhang F."/>
            <person name="Jiang W."/>
            <person name="Ma Y."/>
            <person name="Chen M."/>
            <person name="Hao X."/>
            <person name="Li L."/>
            <person name="Tang Y."/>
            <person name="Lv G."/>
            <person name="Zhou Y."/>
            <person name="Sun X."/>
            <person name="Brodelius P.E."/>
            <person name="Rose J.K.C."/>
            <person name="Tang K."/>
        </authorList>
    </citation>
    <scope>NUCLEOTIDE SEQUENCE [LARGE SCALE GENOMIC DNA]</scope>
    <source>
        <strain evidence="3">cv. Huhao1</strain>
        <tissue evidence="2">Leaf</tissue>
    </source>
</reference>
<protein>
    <submittedName>
        <fullName evidence="2">Protein phosphatase 2C</fullName>
    </submittedName>
</protein>
<dbReference type="EMBL" id="PKPP01012710">
    <property type="protein sequence ID" value="PWA41968.1"/>
    <property type="molecule type" value="Genomic_DNA"/>
</dbReference>
<dbReference type="AlphaFoldDB" id="A0A2U1KZ06"/>
<sequence length="99" mass="10730">MEHFQGSVIIVASVGDSRCILESAEGGLYYLSADHRLDCSEEERERVTASGGEVGQLNAGGGTQRLCYVVILIETYGMGEQRLCSSRNSIIVSKETPMN</sequence>
<proteinExistence type="predicted"/>